<evidence type="ECO:0000313" key="3">
    <source>
        <dbReference type="Proteomes" id="UP000305709"/>
    </source>
</evidence>
<dbReference type="Gene3D" id="3.10.180.10">
    <property type="entry name" value="2,3-Dihydroxybiphenyl 1,2-Dioxygenase, domain 1"/>
    <property type="match status" value="1"/>
</dbReference>
<sequence length="145" mass="15706">MTAAIPPQMIFVNLPSIDIARARAFYAGLGFAFDERFCGPDTLMVSVSDAIHLMILDRERFAGFSPRPVAPEGTVGALVCLSRTSAAEVDAFVERALAHGGTDNDNTQEMGDFMYGRSVSDPDGNVLEIMWMDVERAMKAWGVAA</sequence>
<comment type="caution">
    <text evidence="2">The sequence shown here is derived from an EMBL/GenBank/DDBJ whole genome shotgun (WGS) entry which is preliminary data.</text>
</comment>
<dbReference type="AlphaFoldDB" id="A0A5C4N8J5"/>
<organism evidence="2 3">
    <name type="scientific">Rubellimicrobium roseum</name>
    <dbReference type="NCBI Taxonomy" id="687525"/>
    <lineage>
        <taxon>Bacteria</taxon>
        <taxon>Pseudomonadati</taxon>
        <taxon>Pseudomonadota</taxon>
        <taxon>Alphaproteobacteria</taxon>
        <taxon>Rhodobacterales</taxon>
        <taxon>Roseobacteraceae</taxon>
        <taxon>Rubellimicrobium</taxon>
    </lineage>
</organism>
<keyword evidence="2" id="KW-0456">Lyase</keyword>
<dbReference type="SUPFAM" id="SSF54593">
    <property type="entry name" value="Glyoxalase/Bleomycin resistance protein/Dihydroxybiphenyl dioxygenase"/>
    <property type="match status" value="1"/>
</dbReference>
<dbReference type="EMBL" id="VDFV01000037">
    <property type="protein sequence ID" value="TNC65512.1"/>
    <property type="molecule type" value="Genomic_DNA"/>
</dbReference>
<dbReference type="InterPro" id="IPR004360">
    <property type="entry name" value="Glyas_Fos-R_dOase_dom"/>
</dbReference>
<proteinExistence type="predicted"/>
<dbReference type="Pfam" id="PF00903">
    <property type="entry name" value="Glyoxalase"/>
    <property type="match status" value="1"/>
</dbReference>
<dbReference type="GO" id="GO:0016829">
    <property type="term" value="F:lyase activity"/>
    <property type="evidence" value="ECO:0007669"/>
    <property type="project" value="UniProtKB-KW"/>
</dbReference>
<reference evidence="2 3" key="1">
    <citation type="submission" date="2019-06" db="EMBL/GenBank/DDBJ databases">
        <authorList>
            <person name="Jiang L."/>
        </authorList>
    </citation>
    <scope>NUCLEOTIDE SEQUENCE [LARGE SCALE GENOMIC DNA]</scope>
    <source>
        <strain evidence="2 3">YIM 48858</strain>
    </source>
</reference>
<protein>
    <submittedName>
        <fullName evidence="2">Lactoylglutathione lyase</fullName>
    </submittedName>
</protein>
<dbReference type="OrthoDB" id="9798430at2"/>
<keyword evidence="3" id="KW-1185">Reference proteome</keyword>
<dbReference type="PANTHER" id="PTHR36503">
    <property type="entry name" value="BLR2520 PROTEIN"/>
    <property type="match status" value="1"/>
</dbReference>
<dbReference type="RefSeq" id="WP_139082976.1">
    <property type="nucleotide sequence ID" value="NZ_VDFV01000037.1"/>
</dbReference>
<dbReference type="Proteomes" id="UP000305709">
    <property type="component" value="Unassembled WGS sequence"/>
</dbReference>
<name>A0A5C4N8J5_9RHOB</name>
<feature type="domain" description="Glyoxalase/fosfomycin resistance/dioxygenase" evidence="1">
    <location>
        <begin position="12"/>
        <end position="129"/>
    </location>
</feature>
<dbReference type="PANTHER" id="PTHR36503:SF2">
    <property type="entry name" value="BLR2408 PROTEIN"/>
    <property type="match status" value="1"/>
</dbReference>
<accession>A0A5C4N8J5</accession>
<evidence type="ECO:0000313" key="2">
    <source>
        <dbReference type="EMBL" id="TNC65512.1"/>
    </source>
</evidence>
<dbReference type="InterPro" id="IPR029068">
    <property type="entry name" value="Glyas_Bleomycin-R_OHBP_Dase"/>
</dbReference>
<evidence type="ECO:0000259" key="1">
    <source>
        <dbReference type="Pfam" id="PF00903"/>
    </source>
</evidence>
<gene>
    <name evidence="2" type="ORF">FHG71_17420</name>
</gene>